<dbReference type="PANTHER" id="PTHR43775:SF37">
    <property type="entry name" value="SI:DKEY-61P9.11"/>
    <property type="match status" value="1"/>
</dbReference>
<dbReference type="Pfam" id="PF22621">
    <property type="entry name" value="CurL-like_PKS_C"/>
    <property type="match status" value="1"/>
</dbReference>
<reference evidence="5" key="1">
    <citation type="submission" date="2016-12" db="EMBL/GenBank/DDBJ databases">
        <title>Merocyclophanes C and D from the Cultured Freshwater Cyanobacteria Nostoc sp. (UIC 10110).</title>
        <authorList>
            <person name="May D.S."/>
            <person name="Chen W.-L."/>
            <person name="Krunic A."/>
            <person name="Burdette J."/>
            <person name="Eustaquio A."/>
            <person name="Orjala J."/>
        </authorList>
    </citation>
    <scope>NUCLEOTIDE SEQUENCE</scope>
    <source>
        <strain evidence="5">UIC 10110</strain>
    </source>
</reference>
<evidence type="ECO:0000256" key="3">
    <source>
        <dbReference type="ARBA" id="ARBA00022679"/>
    </source>
</evidence>
<keyword evidence="1" id="KW-0596">Phosphopantetheine</keyword>
<dbReference type="InterPro" id="IPR016035">
    <property type="entry name" value="Acyl_Trfase/lysoPLipase"/>
</dbReference>
<dbReference type="InterPro" id="IPR001227">
    <property type="entry name" value="Ac_transferase_dom_sf"/>
</dbReference>
<dbReference type="FunFam" id="3.40.366.10:FF:000002">
    <property type="entry name" value="Probable polyketide synthase 2"/>
    <property type="match status" value="1"/>
</dbReference>
<dbReference type="EMBL" id="KY379971">
    <property type="protein sequence ID" value="AQA28563.1"/>
    <property type="molecule type" value="Genomic_DNA"/>
</dbReference>
<dbReference type="PANTHER" id="PTHR43775">
    <property type="entry name" value="FATTY ACID SYNTHASE"/>
    <property type="match status" value="1"/>
</dbReference>
<accession>A0A1P8YWI1</accession>
<dbReference type="Gene3D" id="3.40.47.10">
    <property type="match status" value="1"/>
</dbReference>
<dbReference type="CDD" id="cd00833">
    <property type="entry name" value="PKS"/>
    <property type="match status" value="1"/>
</dbReference>
<dbReference type="Gene3D" id="3.40.366.10">
    <property type="entry name" value="Malonyl-Coenzyme A Acyl Carrier Protein, domain 2"/>
    <property type="match status" value="1"/>
</dbReference>
<dbReference type="Pfam" id="PF00550">
    <property type="entry name" value="PP-binding"/>
    <property type="match status" value="1"/>
</dbReference>
<dbReference type="InterPro" id="IPR016036">
    <property type="entry name" value="Malonyl_transacylase_ACP-bd"/>
</dbReference>
<dbReference type="InterPro" id="IPR014031">
    <property type="entry name" value="Ketoacyl_synth_C"/>
</dbReference>
<protein>
    <submittedName>
        <fullName evidence="5">Type I polyketide synthase</fullName>
    </submittedName>
</protein>
<dbReference type="Pfam" id="PF00698">
    <property type="entry name" value="Acyl_transf_1"/>
    <property type="match status" value="1"/>
</dbReference>
<dbReference type="GO" id="GO:0004315">
    <property type="term" value="F:3-oxoacyl-[acyl-carrier-protein] synthase activity"/>
    <property type="evidence" value="ECO:0007669"/>
    <property type="project" value="InterPro"/>
</dbReference>
<sequence>MKISAKTIENLTPLQRSYLVIEQFQSKLNALEKARTEPIAIIGMGCRFPGGADNPEEFWNLLKKGVDAIAEVPSDRWNIDDYYDPDPETPGKMYTRSGGFIKHLQEFDSDFFGISPKEAISLDPQQRLLLEVSWEALESAGLNPQQLPQTQTGVFIGICSNDYSQRLVSRGVEKIDAYLASGNAHSTASGRLSYILGLTGPSLAVDTACSSSLVSIHLACSSLRNQECNLAIVGGVNRLISPEVSINFSKARMLSADGRCKTFDAKADGFVRSEGCGIVVLKRLGDAIADGDNVLAVIRGTAVNQDGHTSGLTVPNGPSQQAVIRQALKNGGVDMAQVSYIEAHGTGTSLGDPIEVEALGKVFRDSHSPKQPLLIGSVKTNIGHLEGAAGIAGLIKVVLQLQHQEIAPHLHFNKPNPYINWDKLPVLVPTQTTPWQGVERRIAGVSSFGFSGTNAHVILEEAPNQVKSQNPQGKGEDVIEPPLHLLTLSAKNQKALSDLVSRYQNHLETNPTLAIADICYTANTGRPHFNHRLAVIASDKQELATKLSQLQAGKDVTGIFQAKLGSSRDVPKIAFLFTGQGSQYIGMARQLYETVPVFHQALDKCNEILRAYLEQPLLEILYNQTNSNLLDQTSYTQPALFAIEYALFQLWQSWGIQPDVVMGHSVGEYVAACVAGVFSLEDGLKLIAHRGRLMQALPANGKMVSVLADVATVTRAIESSGVEVAFAAFNGSESLVISGEQNQVDVVKASLDSLGIKTKELNVSHAFHSPLMEPMLAEFETIAKQVTYHAPGIPLISNVTGHKADESITQAQYWLRHVQEPVRFAQSLKTLDELGYSVFLEIGPKPILLGMGRQCLTTENGVWLPSLRPGVDDWQQILDSLAQLYVQGIPVDWSGFDREYIRRKVVLPTYPFQRQRYWIEIDKDEQQKNPSTLIYNLLCKGETKLVTNELEKLGNLSADEIKLLPKLLELLVNQDQQQLTIKSLASQNEPAQINGQFSNLNSLPPEVESSHKINEILTVEPETRQHLLRSYLSQLLIKVVGISPSALDWQKRLSELGLDSLMATELRKSIESSLEVIVPVEYFAELNIEQFLIQILFLIEQKLSKEHLQKANSTTIDGEKNSISSVQAVAHQTQPWFKVSEKNLKPLFRLFCFPYTGGGASTFDSWSEKFPSEIEICPIQLPARENRINESPFTRLKPLIQTLTPLLQPYLDVPFGFFGHSMGALLSFELARELRRKNLPAPAYLFVGGCRPPQIPDLDSPIHILPETKLIQVLSSYKGIPERILQDSELMQMSIPTIRADFKILETYFYTKEEPLESHIYAFGGLQDSKVIPQELTDWEKQTQANFSLKMLTGEHLFLYGAENEVISNIKEAINRLESICKINLEKLVTTSRIGL</sequence>
<dbReference type="PROSITE" id="PS00012">
    <property type="entry name" value="PHOSPHOPANTETHEINE"/>
    <property type="match status" value="1"/>
</dbReference>
<dbReference type="SUPFAM" id="SSF47336">
    <property type="entry name" value="ACP-like"/>
    <property type="match status" value="1"/>
</dbReference>
<dbReference type="InterPro" id="IPR020806">
    <property type="entry name" value="PKS_PP-bd"/>
</dbReference>
<feature type="domain" description="Ketosynthase family 3 (KS3)" evidence="4">
    <location>
        <begin position="36"/>
        <end position="461"/>
    </location>
</feature>
<dbReference type="InterPro" id="IPR050091">
    <property type="entry name" value="PKS_NRPS_Biosynth_Enz"/>
</dbReference>
<dbReference type="Gene3D" id="3.30.70.3290">
    <property type="match status" value="1"/>
</dbReference>
<keyword evidence="3" id="KW-0808">Transferase</keyword>
<keyword evidence="2" id="KW-0597">Phosphoprotein</keyword>
<dbReference type="PROSITE" id="PS00606">
    <property type="entry name" value="KS3_1"/>
    <property type="match status" value="1"/>
</dbReference>
<dbReference type="InterPro" id="IPR018201">
    <property type="entry name" value="Ketoacyl_synth_AS"/>
</dbReference>
<dbReference type="SUPFAM" id="SSF52151">
    <property type="entry name" value="FabD/lysophospholipase-like"/>
    <property type="match status" value="1"/>
</dbReference>
<dbReference type="Gene3D" id="3.40.50.1820">
    <property type="entry name" value="alpha/beta hydrolase"/>
    <property type="match status" value="1"/>
</dbReference>
<dbReference type="SUPFAM" id="SSF53474">
    <property type="entry name" value="alpha/beta-Hydrolases"/>
    <property type="match status" value="1"/>
</dbReference>
<evidence type="ECO:0000256" key="2">
    <source>
        <dbReference type="ARBA" id="ARBA00022553"/>
    </source>
</evidence>
<dbReference type="Pfam" id="PF02801">
    <property type="entry name" value="Ketoacyl-synt_C"/>
    <property type="match status" value="1"/>
</dbReference>
<dbReference type="InterPro" id="IPR006162">
    <property type="entry name" value="Ppantetheine_attach_site"/>
</dbReference>
<dbReference type="SMART" id="SM00827">
    <property type="entry name" value="PKS_AT"/>
    <property type="match status" value="1"/>
</dbReference>
<dbReference type="InterPro" id="IPR014030">
    <property type="entry name" value="Ketoacyl_synth_N"/>
</dbReference>
<dbReference type="InterPro" id="IPR036736">
    <property type="entry name" value="ACP-like_sf"/>
</dbReference>
<dbReference type="GO" id="GO:0004312">
    <property type="term" value="F:fatty acid synthase activity"/>
    <property type="evidence" value="ECO:0007669"/>
    <property type="project" value="TreeGrafter"/>
</dbReference>
<dbReference type="InterPro" id="IPR020841">
    <property type="entry name" value="PKS_Beta-ketoAc_synthase_dom"/>
</dbReference>
<dbReference type="SUPFAM" id="SSF55048">
    <property type="entry name" value="Probable ACP-binding domain of malonyl-CoA ACP transacylase"/>
    <property type="match status" value="1"/>
</dbReference>
<proteinExistence type="predicted"/>
<evidence type="ECO:0000259" key="4">
    <source>
        <dbReference type="PROSITE" id="PS52004"/>
    </source>
</evidence>
<dbReference type="InterPro" id="IPR009081">
    <property type="entry name" value="PP-bd_ACP"/>
</dbReference>
<dbReference type="InterPro" id="IPR029058">
    <property type="entry name" value="AB_hydrolase_fold"/>
</dbReference>
<dbReference type="PROSITE" id="PS52004">
    <property type="entry name" value="KS3_2"/>
    <property type="match status" value="1"/>
</dbReference>
<dbReference type="InterPro" id="IPR014043">
    <property type="entry name" value="Acyl_transferase_dom"/>
</dbReference>
<gene>
    <name evidence="5" type="primary">merD</name>
</gene>
<dbReference type="Pfam" id="PF00975">
    <property type="entry name" value="Thioesterase"/>
    <property type="match status" value="1"/>
</dbReference>
<dbReference type="InterPro" id="IPR016039">
    <property type="entry name" value="Thiolase-like"/>
</dbReference>
<dbReference type="SMART" id="SM00823">
    <property type="entry name" value="PKS_PP"/>
    <property type="match status" value="1"/>
</dbReference>
<evidence type="ECO:0000256" key="1">
    <source>
        <dbReference type="ARBA" id="ARBA00022450"/>
    </source>
</evidence>
<dbReference type="Gene3D" id="1.10.1200.10">
    <property type="entry name" value="ACP-like"/>
    <property type="match status" value="1"/>
</dbReference>
<dbReference type="SMART" id="SM00825">
    <property type="entry name" value="PKS_KS"/>
    <property type="match status" value="1"/>
</dbReference>
<dbReference type="GO" id="GO:0031177">
    <property type="term" value="F:phosphopantetheine binding"/>
    <property type="evidence" value="ECO:0007669"/>
    <property type="project" value="InterPro"/>
</dbReference>
<dbReference type="GO" id="GO:0006633">
    <property type="term" value="P:fatty acid biosynthetic process"/>
    <property type="evidence" value="ECO:0007669"/>
    <property type="project" value="InterPro"/>
</dbReference>
<name>A0A1P8YWI1_9NOSO</name>
<dbReference type="InterPro" id="IPR001031">
    <property type="entry name" value="Thioesterase"/>
</dbReference>
<organism evidence="5">
    <name type="scientific">Nostoc sp. UIC 10110</name>
    <dbReference type="NCBI Taxonomy" id="1929948"/>
    <lineage>
        <taxon>Bacteria</taxon>
        <taxon>Bacillati</taxon>
        <taxon>Cyanobacteriota</taxon>
        <taxon>Cyanophyceae</taxon>
        <taxon>Nostocales</taxon>
        <taxon>Nostocaceae</taxon>
        <taxon>Nostoc</taxon>
    </lineage>
</organism>
<evidence type="ECO:0000313" key="5">
    <source>
        <dbReference type="EMBL" id="AQA28563.1"/>
    </source>
</evidence>
<dbReference type="Pfam" id="PF00109">
    <property type="entry name" value="ketoacyl-synt"/>
    <property type="match status" value="1"/>
</dbReference>
<dbReference type="FunFam" id="3.40.47.10:FF:000019">
    <property type="entry name" value="Polyketide synthase type I"/>
    <property type="match status" value="1"/>
</dbReference>
<dbReference type="SUPFAM" id="SSF53901">
    <property type="entry name" value="Thiolase-like"/>
    <property type="match status" value="1"/>
</dbReference>